<dbReference type="Gene3D" id="3.40.50.1820">
    <property type="entry name" value="alpha/beta hydrolase"/>
    <property type="match status" value="1"/>
</dbReference>
<dbReference type="SUPFAM" id="SSF53474">
    <property type="entry name" value="alpha/beta-Hydrolases"/>
    <property type="match status" value="1"/>
</dbReference>
<proteinExistence type="predicted"/>
<dbReference type="InterPro" id="IPR029058">
    <property type="entry name" value="AB_hydrolase_fold"/>
</dbReference>
<comment type="caution">
    <text evidence="2">The sequence shown here is derived from an EMBL/GenBank/DDBJ whole genome shotgun (WGS) entry which is preliminary data.</text>
</comment>
<evidence type="ECO:0000259" key="1">
    <source>
        <dbReference type="Pfam" id="PF00561"/>
    </source>
</evidence>
<dbReference type="PANTHER" id="PTHR43433:SF5">
    <property type="entry name" value="AB HYDROLASE-1 DOMAIN-CONTAINING PROTEIN"/>
    <property type="match status" value="1"/>
</dbReference>
<evidence type="ECO:0000313" key="3">
    <source>
        <dbReference type="Proteomes" id="UP001500326"/>
    </source>
</evidence>
<dbReference type="PROSITE" id="PS51257">
    <property type="entry name" value="PROKAR_LIPOPROTEIN"/>
    <property type="match status" value="1"/>
</dbReference>
<dbReference type="Pfam" id="PF00561">
    <property type="entry name" value="Abhydrolase_1"/>
    <property type="match status" value="1"/>
</dbReference>
<organism evidence="2 3">
    <name type="scientific">Microbacterium pumilum</name>
    <dbReference type="NCBI Taxonomy" id="344165"/>
    <lineage>
        <taxon>Bacteria</taxon>
        <taxon>Bacillati</taxon>
        <taxon>Actinomycetota</taxon>
        <taxon>Actinomycetes</taxon>
        <taxon>Micrococcales</taxon>
        <taxon>Microbacteriaceae</taxon>
        <taxon>Microbacterium</taxon>
    </lineage>
</organism>
<dbReference type="EMBL" id="BAAAOH010000001">
    <property type="protein sequence ID" value="GAA1984273.1"/>
    <property type="molecule type" value="Genomic_DNA"/>
</dbReference>
<dbReference type="InterPro" id="IPR000073">
    <property type="entry name" value="AB_hydrolase_1"/>
</dbReference>
<dbReference type="InterPro" id="IPR050471">
    <property type="entry name" value="AB_hydrolase"/>
</dbReference>
<keyword evidence="3" id="KW-1185">Reference proteome</keyword>
<name>A0ABN2SCF9_9MICO</name>
<protein>
    <recommendedName>
        <fullName evidence="1">AB hydrolase-1 domain-containing protein</fullName>
    </recommendedName>
</protein>
<feature type="domain" description="AB hydrolase-1" evidence="1">
    <location>
        <begin position="80"/>
        <end position="204"/>
    </location>
</feature>
<gene>
    <name evidence="2" type="ORF">GCM10009777_17750</name>
</gene>
<dbReference type="Proteomes" id="UP001500326">
    <property type="component" value="Unassembled WGS sequence"/>
</dbReference>
<dbReference type="PANTHER" id="PTHR43433">
    <property type="entry name" value="HYDROLASE, ALPHA/BETA FOLD FAMILY PROTEIN"/>
    <property type="match status" value="1"/>
</dbReference>
<accession>A0ABN2SCF9</accession>
<sequence length="298" mass="31415">MLEPYDRHRTEAIMPESWLRASAALFFAMLLVACAPTASNSGAEPQSSRTPAGMARTFEVDVNGHVLRGGCRGAREPDQPAVILLSGLGSPGSQLSIIEHGLRDAALVCTYDRAGVGNSDPATGPSTFEDAVEDFAAVLAGADIAPPYIIVGQSVGGTIALRYAQLHPQNVSGFVAMTPGPPATAYEARAAAVETPDELQTVEIDFNNGANEEGMNFRSTDLILDEPFPATVPYVVMYAENCEGDFCDRIRPVLAAAMGELAHLGDGRFVAVEGAGHEIFQTNLDDVLAEVRSLLPAA</sequence>
<reference evidence="2 3" key="1">
    <citation type="journal article" date="2019" name="Int. J. Syst. Evol. Microbiol.">
        <title>The Global Catalogue of Microorganisms (GCM) 10K type strain sequencing project: providing services to taxonomists for standard genome sequencing and annotation.</title>
        <authorList>
            <consortium name="The Broad Institute Genomics Platform"/>
            <consortium name="The Broad Institute Genome Sequencing Center for Infectious Disease"/>
            <person name="Wu L."/>
            <person name="Ma J."/>
        </authorList>
    </citation>
    <scope>NUCLEOTIDE SEQUENCE [LARGE SCALE GENOMIC DNA]</scope>
    <source>
        <strain evidence="2 3">JCM 14902</strain>
    </source>
</reference>
<evidence type="ECO:0000313" key="2">
    <source>
        <dbReference type="EMBL" id="GAA1984273.1"/>
    </source>
</evidence>